<proteinExistence type="predicted"/>
<sequence length="45" mass="4707">MRKVCDGTTVDDFPGMLDSPVVHLSADVSGMDVQTVAAACLRRAA</sequence>
<evidence type="ECO:0000313" key="2">
    <source>
        <dbReference type="Proteomes" id="UP000664332"/>
    </source>
</evidence>
<accession>A0A939DZS4</accession>
<comment type="caution">
    <text evidence="1">The sequence shown here is derived from an EMBL/GenBank/DDBJ whole genome shotgun (WGS) entry which is preliminary data.</text>
</comment>
<gene>
    <name evidence="1" type="ORF">JZY06_04280</name>
</gene>
<dbReference type="RefSeq" id="WP_207118563.1">
    <property type="nucleotide sequence ID" value="NZ_JAFLEQ010000008.1"/>
</dbReference>
<dbReference type="EMBL" id="JAFLEQ010000008">
    <property type="protein sequence ID" value="MBN9643841.1"/>
    <property type="molecule type" value="Genomic_DNA"/>
</dbReference>
<dbReference type="AlphaFoldDB" id="A0A939DZS4"/>
<evidence type="ECO:0000313" key="1">
    <source>
        <dbReference type="EMBL" id="MBN9643841.1"/>
    </source>
</evidence>
<reference evidence="1" key="1">
    <citation type="submission" date="2021-03" db="EMBL/GenBank/DDBJ databases">
        <authorList>
            <person name="Sun Q."/>
        </authorList>
    </citation>
    <scope>NUCLEOTIDE SEQUENCE</scope>
    <source>
        <strain evidence="1">CCM 8862</strain>
    </source>
</reference>
<protein>
    <submittedName>
        <fullName evidence="1">Uncharacterized protein</fullName>
    </submittedName>
</protein>
<keyword evidence="2" id="KW-1185">Reference proteome</keyword>
<dbReference type="Proteomes" id="UP000664332">
    <property type="component" value="Unassembled WGS sequence"/>
</dbReference>
<organism evidence="1 2">
    <name type="scientific">Corynebacterium mendelii</name>
    <dbReference type="NCBI Taxonomy" id="2765362"/>
    <lineage>
        <taxon>Bacteria</taxon>
        <taxon>Bacillati</taxon>
        <taxon>Actinomycetota</taxon>
        <taxon>Actinomycetes</taxon>
        <taxon>Mycobacteriales</taxon>
        <taxon>Corynebacteriaceae</taxon>
        <taxon>Corynebacterium</taxon>
    </lineage>
</organism>
<name>A0A939DZS4_9CORY</name>